<evidence type="ECO:0000259" key="1">
    <source>
        <dbReference type="PROSITE" id="PS00463"/>
    </source>
</evidence>
<proteinExistence type="predicted"/>
<keyword evidence="3" id="KW-1185">Reference proteome</keyword>
<dbReference type="CDD" id="cd00067">
    <property type="entry name" value="GAL4"/>
    <property type="match status" value="1"/>
</dbReference>
<accession>A0A5D3AT53</accession>
<dbReference type="PROSITE" id="PS00463">
    <property type="entry name" value="ZN2_CY6_FUNGAL_1"/>
    <property type="match status" value="1"/>
</dbReference>
<dbReference type="SMART" id="SM00066">
    <property type="entry name" value="GAL4"/>
    <property type="match status" value="1"/>
</dbReference>
<dbReference type="SUPFAM" id="SSF57701">
    <property type="entry name" value="Zn2/Cys6 DNA-binding domain"/>
    <property type="match status" value="1"/>
</dbReference>
<feature type="domain" description="Zn(2)-C6 fungal-type" evidence="1">
    <location>
        <begin position="12"/>
        <end position="42"/>
    </location>
</feature>
<dbReference type="InterPro" id="IPR001138">
    <property type="entry name" value="Zn2Cys6_DnaBD"/>
</dbReference>
<dbReference type="Proteomes" id="UP000322245">
    <property type="component" value="Unassembled WGS sequence"/>
</dbReference>
<evidence type="ECO:0000313" key="3">
    <source>
        <dbReference type="Proteomes" id="UP000322245"/>
    </source>
</evidence>
<sequence length="167" mass="18129">SGATKKKRNNLPCESCRAVKKRCAVEPNTETCDRCTHEGKTCTFSFKEHGNTLSWPLIVDPPQSGPQFGNVASGTNDLDTTDYSQGSLHGGAGATGGGSVDHAMYMNYGDGSYAPMPGAGQVPPTQNISDWDLIMRMDPEYEGDGYQYRSYIEPSGSYPYQYLPPPE</sequence>
<dbReference type="AlphaFoldDB" id="A0A5D3AT53"/>
<name>A0A5D3AT53_9TREE</name>
<dbReference type="InterPro" id="IPR036864">
    <property type="entry name" value="Zn2-C6_fun-type_DNA-bd_sf"/>
</dbReference>
<dbReference type="Gene3D" id="4.10.240.10">
    <property type="entry name" value="Zn(2)-C6 fungal-type DNA-binding domain"/>
    <property type="match status" value="1"/>
</dbReference>
<dbReference type="EMBL" id="NIDF01000110">
    <property type="protein sequence ID" value="TYJ52926.1"/>
    <property type="molecule type" value="Genomic_DNA"/>
</dbReference>
<dbReference type="GO" id="GO:0008270">
    <property type="term" value="F:zinc ion binding"/>
    <property type="evidence" value="ECO:0007669"/>
    <property type="project" value="InterPro"/>
</dbReference>
<protein>
    <recommendedName>
        <fullName evidence="1">Zn(2)-C6 fungal-type domain-containing protein</fullName>
    </recommendedName>
</protein>
<dbReference type="GO" id="GO:0000981">
    <property type="term" value="F:DNA-binding transcription factor activity, RNA polymerase II-specific"/>
    <property type="evidence" value="ECO:0007669"/>
    <property type="project" value="InterPro"/>
</dbReference>
<reference evidence="2 3" key="1">
    <citation type="submission" date="2017-05" db="EMBL/GenBank/DDBJ databases">
        <title>The Genome Sequence of Tsuchiyaea wingfieldii DSM 27421.</title>
        <authorList>
            <person name="Cuomo C."/>
            <person name="Passer A."/>
            <person name="Billmyre B."/>
            <person name="Heitman J."/>
        </authorList>
    </citation>
    <scope>NUCLEOTIDE SEQUENCE [LARGE SCALE GENOMIC DNA]</scope>
    <source>
        <strain evidence="2 3">DSM 27421</strain>
    </source>
</reference>
<feature type="non-terminal residue" evidence="2">
    <location>
        <position position="1"/>
    </location>
</feature>
<evidence type="ECO:0000313" key="2">
    <source>
        <dbReference type="EMBL" id="TYJ52926.1"/>
    </source>
</evidence>
<organism evidence="2 3">
    <name type="scientific">Cryptococcus floricola</name>
    <dbReference type="NCBI Taxonomy" id="2591691"/>
    <lineage>
        <taxon>Eukaryota</taxon>
        <taxon>Fungi</taxon>
        <taxon>Dikarya</taxon>
        <taxon>Basidiomycota</taxon>
        <taxon>Agaricomycotina</taxon>
        <taxon>Tremellomycetes</taxon>
        <taxon>Tremellales</taxon>
        <taxon>Cryptococcaceae</taxon>
        <taxon>Cryptococcus</taxon>
    </lineage>
</organism>
<comment type="caution">
    <text evidence="2">The sequence shown here is derived from an EMBL/GenBank/DDBJ whole genome shotgun (WGS) entry which is preliminary data.</text>
</comment>
<gene>
    <name evidence="2" type="ORF">B9479_006473</name>
</gene>